<dbReference type="AlphaFoldDB" id="A0A834RLZ9"/>
<protein>
    <submittedName>
        <fullName evidence="1">Uncharacterized protein</fullName>
    </submittedName>
</protein>
<dbReference type="KEGG" id="ptrr:90955079"/>
<dbReference type="EMBL" id="NQIK02000010">
    <property type="protein sequence ID" value="KAF7565962.1"/>
    <property type="molecule type" value="Genomic_DNA"/>
</dbReference>
<comment type="caution">
    <text evidence="1">The sequence shown here is derived from an EMBL/GenBank/DDBJ whole genome shotgun (WGS) entry which is preliminary data.</text>
</comment>
<accession>A0A834RLZ9</accession>
<reference evidence="1" key="1">
    <citation type="journal article" date="2018" name="BMC Genomics">
        <title>Comparative genomics of the wheat fungal pathogen Pyrenophora tritici-repentis reveals chromosomal variations and genome plasticity.</title>
        <authorList>
            <person name="Moolhuijzen P."/>
            <person name="See P.T."/>
            <person name="Hane J.K."/>
            <person name="Shi G."/>
            <person name="Liu Z."/>
            <person name="Oliver R.P."/>
            <person name="Moffat C.S."/>
        </authorList>
    </citation>
    <scope>NUCLEOTIDE SEQUENCE [LARGE SCALE GENOMIC DNA]</scope>
    <source>
        <strain evidence="1">M4</strain>
    </source>
</reference>
<evidence type="ECO:0000313" key="1">
    <source>
        <dbReference type="EMBL" id="KAF7565962.1"/>
    </source>
</evidence>
<sequence length="168" mass="18803">MQGGKRGFLGVVAHFVSSSGGLTDLPIALPQLTGAHTGVRIAKLGYFVLDNAANNDTAIAVVAEIYDFLLVHRRLRCGPHTLNLIRQTLLWGNNQQAYDNAPEELSDEVRFIREWRKDGPLGVLLDVINYIKTPQQHELFINFQYRANANLSAKDRKILKVVKPVVTR</sequence>
<dbReference type="Proteomes" id="UP000245464">
    <property type="component" value="Chromosome 10"/>
</dbReference>
<organism evidence="1 2">
    <name type="scientific">Pyrenophora tritici-repentis</name>
    <dbReference type="NCBI Taxonomy" id="45151"/>
    <lineage>
        <taxon>Eukaryota</taxon>
        <taxon>Fungi</taxon>
        <taxon>Dikarya</taxon>
        <taxon>Ascomycota</taxon>
        <taxon>Pezizomycotina</taxon>
        <taxon>Dothideomycetes</taxon>
        <taxon>Pleosporomycetidae</taxon>
        <taxon>Pleosporales</taxon>
        <taxon>Pleosporineae</taxon>
        <taxon>Pleosporaceae</taxon>
        <taxon>Pyrenophora</taxon>
    </lineage>
</organism>
<gene>
    <name evidence="1" type="ORF">PtrM4_053960</name>
</gene>
<dbReference type="GeneID" id="90955079"/>
<evidence type="ECO:0000313" key="2">
    <source>
        <dbReference type="Proteomes" id="UP000245464"/>
    </source>
</evidence>
<name>A0A834RLZ9_9PLEO</name>
<proteinExistence type="predicted"/>
<dbReference type="RefSeq" id="XP_065959589.1">
    <property type="nucleotide sequence ID" value="XM_066105025.1"/>
</dbReference>